<organism evidence="2 3">
    <name type="scientific">Hermetia illucens</name>
    <name type="common">Black soldier fly</name>
    <dbReference type="NCBI Taxonomy" id="343691"/>
    <lineage>
        <taxon>Eukaryota</taxon>
        <taxon>Metazoa</taxon>
        <taxon>Ecdysozoa</taxon>
        <taxon>Arthropoda</taxon>
        <taxon>Hexapoda</taxon>
        <taxon>Insecta</taxon>
        <taxon>Pterygota</taxon>
        <taxon>Neoptera</taxon>
        <taxon>Endopterygota</taxon>
        <taxon>Diptera</taxon>
        <taxon>Brachycera</taxon>
        <taxon>Stratiomyomorpha</taxon>
        <taxon>Stratiomyidae</taxon>
        <taxon>Hermetiinae</taxon>
        <taxon>Hermetia</taxon>
    </lineage>
</organism>
<evidence type="ECO:0000256" key="1">
    <source>
        <dbReference type="SAM" id="MobiDB-lite"/>
    </source>
</evidence>
<sequence>MDYLELYNEQLERARTFQKEMEAMARAVRRYEKNYLSPYLASNPEQWLQARKLFDQACVLRDLMKNNLQHIHRVEHRRLMLLRGGDPLWYHEDDAGYLSGGDYPSSDDANDANESLGYETESDHGY</sequence>
<feature type="region of interest" description="Disordered" evidence="1">
    <location>
        <begin position="100"/>
        <end position="126"/>
    </location>
</feature>
<protein>
    <submittedName>
        <fullName evidence="2">Uncharacterized protein</fullName>
    </submittedName>
</protein>
<proteinExistence type="predicted"/>
<dbReference type="EMBL" id="LR899009">
    <property type="protein sequence ID" value="CAD7077057.1"/>
    <property type="molecule type" value="Genomic_DNA"/>
</dbReference>
<reference evidence="2 3" key="1">
    <citation type="submission" date="2020-11" db="EMBL/GenBank/DDBJ databases">
        <authorList>
            <person name="Wallbank WR R."/>
            <person name="Pardo Diaz C."/>
            <person name="Kozak K."/>
            <person name="Martin S."/>
            <person name="Jiggins C."/>
            <person name="Moest M."/>
            <person name="Warren A I."/>
            <person name="Generalovic N T."/>
            <person name="Byers J.R.P. K."/>
            <person name="Montejo-Kovacevich G."/>
            <person name="Yen C E."/>
        </authorList>
    </citation>
    <scope>NUCLEOTIDE SEQUENCE [LARGE SCALE GENOMIC DNA]</scope>
</reference>
<dbReference type="InParanoid" id="A0A7R8UA96"/>
<dbReference type="AlphaFoldDB" id="A0A7R8UA96"/>
<keyword evidence="3" id="KW-1185">Reference proteome</keyword>
<gene>
    <name evidence="2" type="ORF">HERILL_LOCUS434</name>
</gene>
<name>A0A7R8UA96_HERIL</name>
<accession>A0A7R8UA96</accession>
<evidence type="ECO:0000313" key="3">
    <source>
        <dbReference type="Proteomes" id="UP000594454"/>
    </source>
</evidence>
<evidence type="ECO:0000313" key="2">
    <source>
        <dbReference type="EMBL" id="CAD7077057.1"/>
    </source>
</evidence>
<dbReference type="Proteomes" id="UP000594454">
    <property type="component" value="Chromosome 1"/>
</dbReference>